<evidence type="ECO:0000256" key="2">
    <source>
        <dbReference type="SAM" id="Phobius"/>
    </source>
</evidence>
<dbReference type="Proteomes" id="UP001183388">
    <property type="component" value="Unassembled WGS sequence"/>
</dbReference>
<evidence type="ECO:0000313" key="3">
    <source>
        <dbReference type="EMBL" id="MDT0309006.1"/>
    </source>
</evidence>
<dbReference type="InterPro" id="IPR036182">
    <property type="entry name" value="PCuAC_sf"/>
</dbReference>
<feature type="transmembrane region" description="Helical" evidence="2">
    <location>
        <begin position="56"/>
        <end position="74"/>
    </location>
</feature>
<dbReference type="SUPFAM" id="SSF110087">
    <property type="entry name" value="DR1885-like metal-binding protein"/>
    <property type="match status" value="1"/>
</dbReference>
<dbReference type="RefSeq" id="WP_311631955.1">
    <property type="nucleotide sequence ID" value="NZ_JAVREN010000029.1"/>
</dbReference>
<feature type="transmembrane region" description="Helical" evidence="2">
    <location>
        <begin position="242"/>
        <end position="260"/>
    </location>
</feature>
<feature type="transmembrane region" description="Helical" evidence="2">
    <location>
        <begin position="129"/>
        <end position="147"/>
    </location>
</feature>
<feature type="compositionally biased region" description="Low complexity" evidence="1">
    <location>
        <begin position="7"/>
        <end position="20"/>
    </location>
</feature>
<evidence type="ECO:0000256" key="1">
    <source>
        <dbReference type="SAM" id="MobiDB-lite"/>
    </source>
</evidence>
<reference evidence="4" key="1">
    <citation type="submission" date="2023-07" db="EMBL/GenBank/DDBJ databases">
        <title>30 novel species of actinomycetes from the DSMZ collection.</title>
        <authorList>
            <person name="Nouioui I."/>
        </authorList>
    </citation>
    <scope>NUCLEOTIDE SEQUENCE [LARGE SCALE GENOMIC DNA]</scope>
    <source>
        <strain evidence="4">DSM 44917</strain>
    </source>
</reference>
<dbReference type="EMBL" id="JAVREN010000029">
    <property type="protein sequence ID" value="MDT0309006.1"/>
    <property type="molecule type" value="Genomic_DNA"/>
</dbReference>
<organism evidence="3 4">
    <name type="scientific">Streptomyces boetiae</name>
    <dbReference type="NCBI Taxonomy" id="3075541"/>
    <lineage>
        <taxon>Bacteria</taxon>
        <taxon>Bacillati</taxon>
        <taxon>Actinomycetota</taxon>
        <taxon>Actinomycetes</taxon>
        <taxon>Kitasatosporales</taxon>
        <taxon>Streptomycetaceae</taxon>
        <taxon>Streptomyces</taxon>
    </lineage>
</organism>
<name>A0ABU2LBP3_9ACTN</name>
<dbReference type="Gene3D" id="2.60.40.1890">
    <property type="entry name" value="PCu(A)C copper chaperone"/>
    <property type="match status" value="1"/>
</dbReference>
<keyword evidence="2" id="KW-0472">Membrane</keyword>
<dbReference type="PANTHER" id="PTHR36302:SF1">
    <property type="entry name" value="COPPER CHAPERONE PCU(A)C"/>
    <property type="match status" value="1"/>
</dbReference>
<dbReference type="InterPro" id="IPR007410">
    <property type="entry name" value="LpqE-like"/>
</dbReference>
<keyword evidence="2" id="KW-1133">Transmembrane helix</keyword>
<accession>A0ABU2LBP3</accession>
<evidence type="ECO:0000313" key="4">
    <source>
        <dbReference type="Proteomes" id="UP001183388"/>
    </source>
</evidence>
<dbReference type="Pfam" id="PF04314">
    <property type="entry name" value="PCuAC"/>
    <property type="match status" value="1"/>
</dbReference>
<feature type="transmembrane region" description="Helical" evidence="2">
    <location>
        <begin position="198"/>
        <end position="222"/>
    </location>
</feature>
<feature type="region of interest" description="Disordered" evidence="1">
    <location>
        <begin position="295"/>
        <end position="318"/>
    </location>
</feature>
<protein>
    <submittedName>
        <fullName evidence="3">Copper chaperone PCu(A)C</fullName>
    </submittedName>
</protein>
<dbReference type="InterPro" id="IPR058248">
    <property type="entry name" value="Lxx211020-like"/>
</dbReference>
<keyword evidence="2" id="KW-0812">Transmembrane</keyword>
<dbReference type="PANTHER" id="PTHR36302">
    <property type="entry name" value="BLR7088 PROTEIN"/>
    <property type="match status" value="1"/>
</dbReference>
<gene>
    <name evidence="3" type="ORF">RM780_18870</name>
</gene>
<feature type="transmembrane region" description="Helical" evidence="2">
    <location>
        <begin position="167"/>
        <end position="186"/>
    </location>
</feature>
<feature type="transmembrane region" description="Helical" evidence="2">
    <location>
        <begin position="94"/>
        <end position="117"/>
    </location>
</feature>
<feature type="transmembrane region" description="Helical" evidence="2">
    <location>
        <begin position="27"/>
        <end position="44"/>
    </location>
</feature>
<keyword evidence="4" id="KW-1185">Reference proteome</keyword>
<comment type="caution">
    <text evidence="3">The sequence shown here is derived from an EMBL/GenBank/DDBJ whole genome shotgun (WGS) entry which is preliminary data.</text>
</comment>
<proteinExistence type="predicted"/>
<feature type="region of interest" description="Disordered" evidence="1">
    <location>
        <begin position="1"/>
        <end position="25"/>
    </location>
</feature>
<sequence>MATATDAGPAAAPAPHAAAPGGPPGGGPARLAAAALAAPVLLLASAPRLAFTEKPWLCFVLAAQLAVWGAWPCYRRLAARAARAAREPDGGGPPAWADAAVAAAVAGPFGWAAFTLFLGPGPEAGQRAATGWLGVTAAAALLARAPAGPAPWTGAVAAVSAGFWAGAGARPWTAVASAALLLLAAARPGPGERRERRLALVLLAAVTAVALTGAGLLLPAAGFAVLSGAALAVLPGAPAPRVRAAACATVLAVLAGWAAIGAAGTPARPAVVQARVMVPLPGNETGTSAYFDLRNDGGADDELTEARPAPGDLPAETEAALSGPAPLPAGETLRMAPWTVNVLLEPAPPLRPGQRVRFTLEFRDSPSIEVTAVAFHPRDW</sequence>